<dbReference type="SUPFAM" id="SSF51161">
    <property type="entry name" value="Trimeric LpxA-like enzymes"/>
    <property type="match status" value="1"/>
</dbReference>
<feature type="active site" description="Proton acceptor" evidence="2">
    <location>
        <position position="142"/>
    </location>
</feature>
<sequence length="217" mass="23555">MSHQRHRNLLIVGARGFGREVLNYIQNDNPLFTVKGFLDQNVDALAGYDRDVGVVGDPFTYQPLENEAFIAALGDPRQRFKYTATLRDVHHVDFATVVHPRANVAAHSHMRHGCIIAPNVGISCDVEIGEFTHIQEYTVIGHDARIGNWCQINSHCTIAGGAQIGHFVTIHPNCVITANARIGDGVTVGAGSVVIGKIPEGVTILGNPARRFSFTPG</sequence>
<dbReference type="NCBIfam" id="TIGR03570">
    <property type="entry name" value="NeuD_NnaD"/>
    <property type="match status" value="1"/>
</dbReference>
<keyword evidence="6" id="KW-1185">Reference proteome</keyword>
<evidence type="ECO:0000313" key="6">
    <source>
        <dbReference type="Proteomes" id="UP000002743"/>
    </source>
</evidence>
<dbReference type="KEGG" id="mei:Msip34_2789"/>
<dbReference type="STRING" id="582744.Msip34_2789"/>
<dbReference type="PANTHER" id="PTHR43300">
    <property type="entry name" value="ACETYLTRANSFERASE"/>
    <property type="match status" value="1"/>
</dbReference>
<dbReference type="EMBL" id="CP001674">
    <property type="protein sequence ID" value="ACT52026.1"/>
    <property type="molecule type" value="Genomic_DNA"/>
</dbReference>
<protein>
    <submittedName>
        <fullName evidence="5">Acetyltransferase</fullName>
    </submittedName>
</protein>
<dbReference type="Pfam" id="PF17836">
    <property type="entry name" value="PglD_N"/>
    <property type="match status" value="1"/>
</dbReference>
<dbReference type="Pfam" id="PF00132">
    <property type="entry name" value="Hexapep"/>
    <property type="match status" value="2"/>
</dbReference>
<evidence type="ECO:0000259" key="4">
    <source>
        <dbReference type="Pfam" id="PF17836"/>
    </source>
</evidence>
<dbReference type="CDD" id="cd03360">
    <property type="entry name" value="LbH_AT_putative"/>
    <property type="match status" value="1"/>
</dbReference>
<dbReference type="InterPro" id="IPR020019">
    <property type="entry name" value="AcTrfase_PglD-like"/>
</dbReference>
<evidence type="ECO:0000256" key="3">
    <source>
        <dbReference type="PIRSR" id="PIRSR620019-2"/>
    </source>
</evidence>
<keyword evidence="5" id="KW-0808">Transferase</keyword>
<gene>
    <name evidence="5" type="ordered locus">Msip34_2789</name>
</gene>
<dbReference type="InterPro" id="IPR041561">
    <property type="entry name" value="PglD_N"/>
</dbReference>
<reference evidence="6" key="1">
    <citation type="submission" date="2009-07" db="EMBL/GenBank/DDBJ databases">
        <title>Complete sequence of chromosome of Methylovorus sp. SIP3-4.</title>
        <authorList>
            <person name="Lucas S."/>
            <person name="Copeland A."/>
            <person name="Lapidus A."/>
            <person name="Glavina del Rio T."/>
            <person name="Tice H."/>
            <person name="Bruce D."/>
            <person name="Goodwin L."/>
            <person name="Pitluck S."/>
            <person name="Clum A."/>
            <person name="Larimer F."/>
            <person name="Land M."/>
            <person name="Hauser L."/>
            <person name="Kyrpides N."/>
            <person name="Mikhailova N."/>
            <person name="Kayluzhnaya M."/>
            <person name="Chistoserdova L."/>
        </authorList>
    </citation>
    <scope>NUCLEOTIDE SEQUENCE [LARGE SCALE GENOMIC DNA]</scope>
    <source>
        <strain evidence="6">SIP3-4</strain>
    </source>
</reference>
<organism evidence="5 6">
    <name type="scientific">Methylovorus glucosotrophus (strain SIP3-4)</name>
    <dbReference type="NCBI Taxonomy" id="582744"/>
    <lineage>
        <taxon>Bacteria</taxon>
        <taxon>Pseudomonadati</taxon>
        <taxon>Pseudomonadota</taxon>
        <taxon>Betaproteobacteria</taxon>
        <taxon>Nitrosomonadales</taxon>
        <taxon>Methylophilaceae</taxon>
        <taxon>Methylovorus</taxon>
    </lineage>
</organism>
<dbReference type="RefSeq" id="WP_015831222.1">
    <property type="nucleotide sequence ID" value="NC_012969.1"/>
</dbReference>
<dbReference type="Gene3D" id="3.40.50.20">
    <property type="match status" value="1"/>
</dbReference>
<feature type="domain" description="PglD N-terminal" evidence="4">
    <location>
        <begin position="8"/>
        <end position="82"/>
    </location>
</feature>
<dbReference type="Proteomes" id="UP000002743">
    <property type="component" value="Chromosome"/>
</dbReference>
<dbReference type="AlphaFoldDB" id="C6XBQ6"/>
<name>C6XBQ6_METGS</name>
<dbReference type="InterPro" id="IPR050179">
    <property type="entry name" value="Trans_hexapeptide_repeat"/>
</dbReference>
<dbReference type="InterPro" id="IPR001451">
    <property type="entry name" value="Hexapep"/>
</dbReference>
<dbReference type="InterPro" id="IPR011004">
    <property type="entry name" value="Trimer_LpxA-like_sf"/>
</dbReference>
<dbReference type="Gene3D" id="2.160.10.10">
    <property type="entry name" value="Hexapeptide repeat proteins"/>
    <property type="match status" value="1"/>
</dbReference>
<dbReference type="OrthoDB" id="272049at2"/>
<dbReference type="GO" id="GO:0016740">
    <property type="term" value="F:transferase activity"/>
    <property type="evidence" value="ECO:0007669"/>
    <property type="project" value="UniProtKB-KW"/>
</dbReference>
<evidence type="ECO:0000256" key="1">
    <source>
        <dbReference type="ARBA" id="ARBA00007274"/>
    </source>
</evidence>
<feature type="site" description="Increases basicity of active site His" evidence="2">
    <location>
        <position position="143"/>
    </location>
</feature>
<evidence type="ECO:0000313" key="5">
    <source>
        <dbReference type="EMBL" id="ACT52026.1"/>
    </source>
</evidence>
<comment type="similarity">
    <text evidence="1">Belongs to the transferase hexapeptide repeat family.</text>
</comment>
<dbReference type="eggNOG" id="COG0110">
    <property type="taxonomic scope" value="Bacteria"/>
</dbReference>
<dbReference type="HOGENOM" id="CLU_081811_1_1_4"/>
<reference evidence="5 6" key="2">
    <citation type="journal article" date="2011" name="J. Bacteriol.">
        <title>Genomes of three methylotrophs from a single niche uncover genetic and metabolic divergence of Methylophilaceae.</title>
        <authorList>
            <person name="Lapidus A."/>
            <person name="Clum A."/>
            <person name="Labutti K."/>
            <person name="Kaluzhnaya M.G."/>
            <person name="Lim S."/>
            <person name="Beck D.A."/>
            <person name="Glavina Del Rio T."/>
            <person name="Nolan M."/>
            <person name="Mavromatis K."/>
            <person name="Huntemann M."/>
            <person name="Lucas S."/>
            <person name="Lidstrom M.E."/>
            <person name="Ivanova N."/>
            <person name="Chistoserdova L."/>
        </authorList>
    </citation>
    <scope>NUCLEOTIDE SEQUENCE [LARGE SCALE GENOMIC DNA]</scope>
    <source>
        <strain evidence="5 6">SIP3-4</strain>
    </source>
</reference>
<accession>C6XBQ6</accession>
<feature type="binding site" evidence="3">
    <location>
        <position position="74"/>
    </location>
    <ligand>
        <name>substrate</name>
    </ligand>
</feature>
<proteinExistence type="inferred from homology"/>
<evidence type="ECO:0000256" key="2">
    <source>
        <dbReference type="PIRSR" id="PIRSR620019-1"/>
    </source>
</evidence>
<dbReference type="PANTHER" id="PTHR43300:SF7">
    <property type="entry name" value="UDP-N-ACETYLBACILLOSAMINE N-ACETYLTRANSFERASE"/>
    <property type="match status" value="1"/>
</dbReference>